<dbReference type="PANTHER" id="PTHR43619:SF2">
    <property type="entry name" value="S-ADENOSYL-L-METHIONINE-DEPENDENT METHYLTRANSFERASES SUPERFAMILY PROTEIN"/>
    <property type="match status" value="1"/>
</dbReference>
<dbReference type="InterPro" id="IPR016874">
    <property type="entry name" value="TcmP-like"/>
</dbReference>
<dbReference type="AlphaFoldDB" id="A0A8J3ZZ79"/>
<dbReference type="PIRSF" id="PIRSF028177">
    <property type="entry name" value="Polyketide_synth_Omtfrase_TcmP"/>
    <property type="match status" value="1"/>
</dbReference>
<organism evidence="3 4">
    <name type="scientific">Virgisporangium ochraceum</name>
    <dbReference type="NCBI Taxonomy" id="65505"/>
    <lineage>
        <taxon>Bacteria</taxon>
        <taxon>Bacillati</taxon>
        <taxon>Actinomycetota</taxon>
        <taxon>Actinomycetes</taxon>
        <taxon>Micromonosporales</taxon>
        <taxon>Micromonosporaceae</taxon>
        <taxon>Virgisporangium</taxon>
    </lineage>
</organism>
<dbReference type="GO" id="GO:0008168">
    <property type="term" value="F:methyltransferase activity"/>
    <property type="evidence" value="ECO:0007669"/>
    <property type="project" value="UniProtKB-KW"/>
</dbReference>
<gene>
    <name evidence="3" type="ORF">Voc01_078960</name>
</gene>
<keyword evidence="4" id="KW-1185">Reference proteome</keyword>
<evidence type="ECO:0000256" key="2">
    <source>
        <dbReference type="ARBA" id="ARBA00022679"/>
    </source>
</evidence>
<dbReference type="GO" id="GO:0032259">
    <property type="term" value="P:methylation"/>
    <property type="evidence" value="ECO:0007669"/>
    <property type="project" value="UniProtKB-KW"/>
</dbReference>
<name>A0A8J3ZZ79_9ACTN</name>
<keyword evidence="2" id="KW-0808">Transferase</keyword>
<dbReference type="Proteomes" id="UP000635606">
    <property type="component" value="Unassembled WGS sequence"/>
</dbReference>
<dbReference type="InterPro" id="IPR007213">
    <property type="entry name" value="Ppm1/Ppm2/Tcmp"/>
</dbReference>
<keyword evidence="1" id="KW-0489">Methyltransferase</keyword>
<dbReference type="PANTHER" id="PTHR43619">
    <property type="entry name" value="S-ADENOSYL-L-METHIONINE-DEPENDENT METHYLTRANSFERASE YKTD-RELATED"/>
    <property type="match status" value="1"/>
</dbReference>
<reference evidence="3" key="1">
    <citation type="submission" date="2021-01" db="EMBL/GenBank/DDBJ databases">
        <title>Whole genome shotgun sequence of Virgisporangium ochraceum NBRC 16418.</title>
        <authorList>
            <person name="Komaki H."/>
            <person name="Tamura T."/>
        </authorList>
    </citation>
    <scope>NUCLEOTIDE SEQUENCE</scope>
    <source>
        <strain evidence="3">NBRC 16418</strain>
    </source>
</reference>
<evidence type="ECO:0000256" key="1">
    <source>
        <dbReference type="ARBA" id="ARBA00022603"/>
    </source>
</evidence>
<dbReference type="SUPFAM" id="SSF53335">
    <property type="entry name" value="S-adenosyl-L-methionine-dependent methyltransferases"/>
    <property type="match status" value="1"/>
</dbReference>
<proteinExistence type="predicted"/>
<dbReference type="Pfam" id="PF04072">
    <property type="entry name" value="LCM"/>
    <property type="match status" value="1"/>
</dbReference>
<evidence type="ECO:0000313" key="4">
    <source>
        <dbReference type="Proteomes" id="UP000635606"/>
    </source>
</evidence>
<sequence>MTATTLPAFTPLENSLWVTLCARALDYRSARPILGDAAADRIVRTLDYDYRSLTIDPNMRVSAALRAKKLDEVTAGFIARHPDAVVLDLGAGLDTRHTRIEVPDTVDWYDVDLPAVAAARERLVPARPHAHVIGADVRTEDWLTAVPTDRPALVVADGLMGFLTKPELVALWNRLISHFPGGELVFNSYSRSVVWLTRHTPGTRSVADLIRFPGMDDPREPERWNPRLRLVREILLSREPEVAEFPWVWRLYHRLAARSLTWSRRGTVVLHYRF</sequence>
<accession>A0A8J3ZZ79</accession>
<dbReference type="EMBL" id="BOPH01000108">
    <property type="protein sequence ID" value="GIJ72979.1"/>
    <property type="molecule type" value="Genomic_DNA"/>
</dbReference>
<dbReference type="RefSeq" id="WP_203932811.1">
    <property type="nucleotide sequence ID" value="NZ_BOPH01000108.1"/>
</dbReference>
<dbReference type="InterPro" id="IPR029063">
    <property type="entry name" value="SAM-dependent_MTases_sf"/>
</dbReference>
<protein>
    <submittedName>
        <fullName evidence="3">Putative O-methyltransferase Omt</fullName>
    </submittedName>
</protein>
<evidence type="ECO:0000313" key="3">
    <source>
        <dbReference type="EMBL" id="GIJ72979.1"/>
    </source>
</evidence>
<dbReference type="Gene3D" id="3.40.50.150">
    <property type="entry name" value="Vaccinia Virus protein VP39"/>
    <property type="match status" value="1"/>
</dbReference>
<comment type="caution">
    <text evidence="3">The sequence shown here is derived from an EMBL/GenBank/DDBJ whole genome shotgun (WGS) entry which is preliminary data.</text>
</comment>